<proteinExistence type="inferred from homology"/>
<dbReference type="Gene3D" id="3.40.190.290">
    <property type="match status" value="1"/>
</dbReference>
<dbReference type="OrthoDB" id="9785745at2"/>
<dbReference type="PRINTS" id="PR00039">
    <property type="entry name" value="HTHLYSR"/>
</dbReference>
<dbReference type="InterPro" id="IPR005119">
    <property type="entry name" value="LysR_subst-bd"/>
</dbReference>
<dbReference type="GO" id="GO:0003700">
    <property type="term" value="F:DNA-binding transcription factor activity"/>
    <property type="evidence" value="ECO:0007669"/>
    <property type="project" value="InterPro"/>
</dbReference>
<dbReference type="InterPro" id="IPR036390">
    <property type="entry name" value="WH_DNA-bd_sf"/>
</dbReference>
<dbReference type="PROSITE" id="PS50931">
    <property type="entry name" value="HTH_LYSR"/>
    <property type="match status" value="1"/>
</dbReference>
<dbReference type="EMBL" id="VLKH01000004">
    <property type="protein sequence ID" value="TWH80349.1"/>
    <property type="molecule type" value="Genomic_DNA"/>
</dbReference>
<dbReference type="InterPro" id="IPR000847">
    <property type="entry name" value="LysR_HTH_N"/>
</dbReference>
<keyword evidence="4" id="KW-0804">Transcription</keyword>
<dbReference type="PANTHER" id="PTHR30419">
    <property type="entry name" value="HTH-TYPE TRANSCRIPTIONAL REGULATOR YBHD"/>
    <property type="match status" value="1"/>
</dbReference>
<dbReference type="SUPFAM" id="SSF53850">
    <property type="entry name" value="Periplasmic binding protein-like II"/>
    <property type="match status" value="1"/>
</dbReference>
<dbReference type="Proteomes" id="UP000315343">
    <property type="component" value="Unassembled WGS sequence"/>
</dbReference>
<evidence type="ECO:0000313" key="7">
    <source>
        <dbReference type="Proteomes" id="UP000315343"/>
    </source>
</evidence>
<evidence type="ECO:0000256" key="4">
    <source>
        <dbReference type="ARBA" id="ARBA00023163"/>
    </source>
</evidence>
<dbReference type="GO" id="GO:0003677">
    <property type="term" value="F:DNA binding"/>
    <property type="evidence" value="ECO:0007669"/>
    <property type="project" value="UniProtKB-KW"/>
</dbReference>
<dbReference type="CDD" id="cd05466">
    <property type="entry name" value="PBP2_LTTR_substrate"/>
    <property type="match status" value="1"/>
</dbReference>
<dbReference type="InterPro" id="IPR050950">
    <property type="entry name" value="HTH-type_LysR_regulators"/>
</dbReference>
<keyword evidence="3 6" id="KW-0238">DNA-binding</keyword>
<comment type="similarity">
    <text evidence="1">Belongs to the LysR transcriptional regulatory family.</text>
</comment>
<name>A0A562JB32_9FIRM</name>
<sequence>MNDRELIYVKTIAETKSISKAAQKLFIAQPSLSQAIQKIEDDLGTKLFIRKHDGISLTMAGEKYYLAATEILNIYDDYKNEVTYINDLKRGRVTIGITVYMGTYLLPKLLPMFAEEFPNIEIYIKELDSVNMEKSLLDGTIDFAVMHTHPLKNSEPLNHEVLYKDPFMIVTQKNHPLSQYAKKVPDSHHSSIDLNLFKDEKFIMLRKDKRIRQVCDIIFHRAGINPATCLTLQSYESARRLASTGYGVTMIPLQYINIFEGQYDADYFFIEDNEYAFWYTCISTNPNMYLSKAAKVFMNMINDYFNDNQPI</sequence>
<dbReference type="AlphaFoldDB" id="A0A562JB32"/>
<accession>A0A562JB32</accession>
<organism evidence="6 7">
    <name type="scientific">Sedimentibacter saalensis</name>
    <dbReference type="NCBI Taxonomy" id="130788"/>
    <lineage>
        <taxon>Bacteria</taxon>
        <taxon>Bacillati</taxon>
        <taxon>Bacillota</taxon>
        <taxon>Tissierellia</taxon>
        <taxon>Sedimentibacter</taxon>
    </lineage>
</organism>
<evidence type="ECO:0000313" key="6">
    <source>
        <dbReference type="EMBL" id="TWH80349.1"/>
    </source>
</evidence>
<feature type="domain" description="HTH lysR-type" evidence="5">
    <location>
        <begin position="1"/>
        <end position="58"/>
    </location>
</feature>
<protein>
    <submittedName>
        <fullName evidence="6">DNA-binding transcriptional LysR family regulator</fullName>
    </submittedName>
</protein>
<dbReference type="Gene3D" id="1.10.10.10">
    <property type="entry name" value="Winged helix-like DNA-binding domain superfamily/Winged helix DNA-binding domain"/>
    <property type="match status" value="1"/>
</dbReference>
<dbReference type="GO" id="GO:0005829">
    <property type="term" value="C:cytosol"/>
    <property type="evidence" value="ECO:0007669"/>
    <property type="project" value="TreeGrafter"/>
</dbReference>
<evidence type="ECO:0000256" key="3">
    <source>
        <dbReference type="ARBA" id="ARBA00023125"/>
    </source>
</evidence>
<dbReference type="Pfam" id="PF00126">
    <property type="entry name" value="HTH_1"/>
    <property type="match status" value="1"/>
</dbReference>
<dbReference type="RefSeq" id="WP_145082156.1">
    <property type="nucleotide sequence ID" value="NZ_VLKH01000004.1"/>
</dbReference>
<gene>
    <name evidence="6" type="ORF">LY60_01609</name>
</gene>
<keyword evidence="7" id="KW-1185">Reference proteome</keyword>
<evidence type="ECO:0000256" key="1">
    <source>
        <dbReference type="ARBA" id="ARBA00009437"/>
    </source>
</evidence>
<evidence type="ECO:0000256" key="2">
    <source>
        <dbReference type="ARBA" id="ARBA00023015"/>
    </source>
</evidence>
<dbReference type="FunFam" id="1.10.10.10:FF:000001">
    <property type="entry name" value="LysR family transcriptional regulator"/>
    <property type="match status" value="1"/>
</dbReference>
<reference evidence="6 7" key="1">
    <citation type="submission" date="2019-07" db="EMBL/GenBank/DDBJ databases">
        <title>Genomic Encyclopedia of Type Strains, Phase I: the one thousand microbial genomes (KMG-I) project.</title>
        <authorList>
            <person name="Kyrpides N."/>
        </authorList>
    </citation>
    <scope>NUCLEOTIDE SEQUENCE [LARGE SCALE GENOMIC DNA]</scope>
    <source>
        <strain evidence="6 7">DSM 13558</strain>
    </source>
</reference>
<evidence type="ECO:0000259" key="5">
    <source>
        <dbReference type="PROSITE" id="PS50931"/>
    </source>
</evidence>
<keyword evidence="2" id="KW-0805">Transcription regulation</keyword>
<dbReference type="Pfam" id="PF03466">
    <property type="entry name" value="LysR_substrate"/>
    <property type="match status" value="1"/>
</dbReference>
<comment type="caution">
    <text evidence="6">The sequence shown here is derived from an EMBL/GenBank/DDBJ whole genome shotgun (WGS) entry which is preliminary data.</text>
</comment>
<dbReference type="InterPro" id="IPR036388">
    <property type="entry name" value="WH-like_DNA-bd_sf"/>
</dbReference>
<dbReference type="SUPFAM" id="SSF46785">
    <property type="entry name" value="Winged helix' DNA-binding domain"/>
    <property type="match status" value="1"/>
</dbReference>
<dbReference type="PANTHER" id="PTHR30419:SF25">
    <property type="entry name" value="HTH-TYPE TRANSCRIPTIONAL REGULATOR YTLI"/>
    <property type="match status" value="1"/>
</dbReference>